<dbReference type="PROSITE" id="PS51935">
    <property type="entry name" value="NLPC_P60"/>
    <property type="match status" value="1"/>
</dbReference>
<feature type="domain" description="NlpC/P60" evidence="5">
    <location>
        <begin position="76"/>
        <end position="203"/>
    </location>
</feature>
<dbReference type="Pfam" id="PF00877">
    <property type="entry name" value="NLPC_P60"/>
    <property type="match status" value="1"/>
</dbReference>
<keyword evidence="7" id="KW-1185">Reference proteome</keyword>
<dbReference type="PANTHER" id="PTHR47359:SF3">
    <property type="entry name" value="NLP_P60 DOMAIN-CONTAINING PROTEIN-RELATED"/>
    <property type="match status" value="1"/>
</dbReference>
<dbReference type="InterPro" id="IPR000064">
    <property type="entry name" value="NLP_P60_dom"/>
</dbReference>
<reference evidence="7" key="1">
    <citation type="journal article" date="2019" name="Int. J. Syst. Evol. Microbiol.">
        <title>The Global Catalogue of Microorganisms (GCM) 10K type strain sequencing project: providing services to taxonomists for standard genome sequencing and annotation.</title>
        <authorList>
            <consortium name="The Broad Institute Genomics Platform"/>
            <consortium name="The Broad Institute Genome Sequencing Center for Infectious Disease"/>
            <person name="Wu L."/>
            <person name="Ma J."/>
        </authorList>
    </citation>
    <scope>NUCLEOTIDE SEQUENCE [LARGE SCALE GENOMIC DNA]</scope>
    <source>
        <strain evidence="7">NBRC 105830</strain>
    </source>
</reference>
<gene>
    <name evidence="6" type="ORF">GCM10025862_13610</name>
</gene>
<dbReference type="RefSeq" id="WP_284284319.1">
    <property type="nucleotide sequence ID" value="NZ_BSUJ01000001.1"/>
</dbReference>
<proteinExistence type="inferred from homology"/>
<accession>A0ABQ6HMH7</accession>
<evidence type="ECO:0000256" key="4">
    <source>
        <dbReference type="ARBA" id="ARBA00022807"/>
    </source>
</evidence>
<keyword evidence="4" id="KW-0788">Thiol protease</keyword>
<organism evidence="6 7">
    <name type="scientific">Arsenicicoccus piscis</name>
    <dbReference type="NCBI Taxonomy" id="673954"/>
    <lineage>
        <taxon>Bacteria</taxon>
        <taxon>Bacillati</taxon>
        <taxon>Actinomycetota</taxon>
        <taxon>Actinomycetes</taxon>
        <taxon>Micrococcales</taxon>
        <taxon>Intrasporangiaceae</taxon>
        <taxon>Arsenicicoccus</taxon>
    </lineage>
</organism>
<evidence type="ECO:0000313" key="6">
    <source>
        <dbReference type="EMBL" id="GMA19340.1"/>
    </source>
</evidence>
<keyword evidence="3" id="KW-0378">Hydrolase</keyword>
<dbReference type="InterPro" id="IPR051794">
    <property type="entry name" value="PG_Endopeptidase_C40"/>
</dbReference>
<dbReference type="PANTHER" id="PTHR47359">
    <property type="entry name" value="PEPTIDOGLYCAN DL-ENDOPEPTIDASE CWLO"/>
    <property type="match status" value="1"/>
</dbReference>
<evidence type="ECO:0000256" key="2">
    <source>
        <dbReference type="ARBA" id="ARBA00022670"/>
    </source>
</evidence>
<dbReference type="InterPro" id="IPR038765">
    <property type="entry name" value="Papain-like_cys_pep_sf"/>
</dbReference>
<name>A0ABQ6HMH7_9MICO</name>
<protein>
    <recommendedName>
        <fullName evidence="5">NlpC/P60 domain-containing protein</fullName>
    </recommendedName>
</protein>
<evidence type="ECO:0000259" key="5">
    <source>
        <dbReference type="PROSITE" id="PS51935"/>
    </source>
</evidence>
<dbReference type="Proteomes" id="UP001157109">
    <property type="component" value="Unassembled WGS sequence"/>
</dbReference>
<comment type="similarity">
    <text evidence="1">Belongs to the peptidase C40 family.</text>
</comment>
<evidence type="ECO:0000313" key="7">
    <source>
        <dbReference type="Proteomes" id="UP001157109"/>
    </source>
</evidence>
<keyword evidence="2" id="KW-0645">Protease</keyword>
<evidence type="ECO:0000256" key="1">
    <source>
        <dbReference type="ARBA" id="ARBA00007074"/>
    </source>
</evidence>
<dbReference type="EMBL" id="BSUJ01000001">
    <property type="protein sequence ID" value="GMA19340.1"/>
    <property type="molecule type" value="Genomic_DNA"/>
</dbReference>
<dbReference type="SUPFAM" id="SSF54001">
    <property type="entry name" value="Cysteine proteinases"/>
    <property type="match status" value="1"/>
</dbReference>
<comment type="caution">
    <text evidence="6">The sequence shown here is derived from an EMBL/GenBank/DDBJ whole genome shotgun (WGS) entry which is preliminary data.</text>
</comment>
<dbReference type="Gene3D" id="3.90.1720.10">
    <property type="entry name" value="endopeptidase domain like (from Nostoc punctiforme)"/>
    <property type="match status" value="1"/>
</dbReference>
<sequence>MALPAASADLDRLTQVVPGEPVLVVGRAPAATRVEVVLPWQPSSLDPRGYPGWVETSALVPGSAVGPGTGPGKPHRADPRPVPAIAADHLGTAYLWGGLSQAGIDCSGLVHLAARRAGLVVPRDAHDQHHALPGVPLDQVRPGDLLFFAPAPDATITHVGLATTAAPGTAPRMLHAPQTGAVVVEEPLDEHRRATLVAAARLAPCALG</sequence>
<evidence type="ECO:0000256" key="3">
    <source>
        <dbReference type="ARBA" id="ARBA00022801"/>
    </source>
</evidence>